<dbReference type="InterPro" id="IPR051258">
    <property type="entry name" value="Diverse_Substrate_Transporter"/>
</dbReference>
<dbReference type="Proteomes" id="UP000320216">
    <property type="component" value="Chromosome"/>
</dbReference>
<comment type="subcellular location">
    <subcellularLocation>
        <location evidence="1">Cell membrane</location>
        <topology evidence="1">Multi-pass membrane protein</topology>
    </subcellularLocation>
</comment>
<feature type="transmembrane region" description="Helical" evidence="7">
    <location>
        <begin position="29"/>
        <end position="48"/>
    </location>
</feature>
<dbReference type="InterPro" id="IPR037185">
    <property type="entry name" value="EmrE-like"/>
</dbReference>
<dbReference type="InterPro" id="IPR000620">
    <property type="entry name" value="EamA_dom"/>
</dbReference>
<evidence type="ECO:0000313" key="10">
    <source>
        <dbReference type="Proteomes" id="UP000320216"/>
    </source>
</evidence>
<dbReference type="KEGG" id="huw:FPZ11_11770"/>
<sequence length="254" mass="26228">MVFLRVLFSAVILLPIARPKLRGIRGGAWMTVVGFGLVLALMNGLFYLSIDRIPLGAAVTIEVLGPLVLSVVAARRAIAWLWAGLAAIGVALLGEGSFGRLDLVGVLLAAGAGTAWAFYILLSRQTGRRFAKFDGLAIAMTIGAVASAPFGIASAGAALLRPETLLLGAAVALLSSTIPYGLELLALRHLHAAAFAILLSLAPATAALAGLVLLRQAFTWIGVIAVVLVVSASIGAVWSARRHEPAPESPDEVA</sequence>
<evidence type="ECO:0000256" key="5">
    <source>
        <dbReference type="ARBA" id="ARBA00022989"/>
    </source>
</evidence>
<evidence type="ECO:0000256" key="1">
    <source>
        <dbReference type="ARBA" id="ARBA00004651"/>
    </source>
</evidence>
<feature type="transmembrane region" description="Helical" evidence="7">
    <location>
        <begin position="220"/>
        <end position="240"/>
    </location>
</feature>
<dbReference type="PANTHER" id="PTHR42920:SF5">
    <property type="entry name" value="EAMA DOMAIN-CONTAINING PROTEIN"/>
    <property type="match status" value="1"/>
</dbReference>
<feature type="transmembrane region" description="Helical" evidence="7">
    <location>
        <begin position="103"/>
        <end position="123"/>
    </location>
</feature>
<gene>
    <name evidence="9" type="ORF">FPZ11_11770</name>
</gene>
<dbReference type="AlphaFoldDB" id="A0A5B8M8U7"/>
<keyword evidence="6 7" id="KW-0472">Membrane</keyword>
<dbReference type="EMBL" id="CP042305">
    <property type="protein sequence ID" value="QDZ16846.1"/>
    <property type="molecule type" value="Genomic_DNA"/>
</dbReference>
<evidence type="ECO:0000256" key="3">
    <source>
        <dbReference type="ARBA" id="ARBA00022475"/>
    </source>
</evidence>
<comment type="similarity">
    <text evidence="2">Belongs to the EamA transporter family.</text>
</comment>
<dbReference type="GO" id="GO:0005886">
    <property type="term" value="C:plasma membrane"/>
    <property type="evidence" value="ECO:0007669"/>
    <property type="project" value="UniProtKB-SubCell"/>
</dbReference>
<name>A0A5B8M8U7_9MICO</name>
<reference evidence="9 10" key="1">
    <citation type="submission" date="2019-07" db="EMBL/GenBank/DDBJ databases">
        <title>Full genome sequence of Humibacter sp. WJ7-1.</title>
        <authorList>
            <person name="Im W.-T."/>
        </authorList>
    </citation>
    <scope>NUCLEOTIDE SEQUENCE [LARGE SCALE GENOMIC DNA]</scope>
    <source>
        <strain evidence="9 10">WJ7-1</strain>
    </source>
</reference>
<feature type="transmembrane region" description="Helical" evidence="7">
    <location>
        <begin position="192"/>
        <end position="214"/>
    </location>
</feature>
<evidence type="ECO:0000259" key="8">
    <source>
        <dbReference type="Pfam" id="PF00892"/>
    </source>
</evidence>
<evidence type="ECO:0000256" key="7">
    <source>
        <dbReference type="SAM" id="Phobius"/>
    </source>
</evidence>
<keyword evidence="10" id="KW-1185">Reference proteome</keyword>
<feature type="domain" description="EamA" evidence="8">
    <location>
        <begin position="104"/>
        <end position="235"/>
    </location>
</feature>
<dbReference type="Pfam" id="PF00892">
    <property type="entry name" value="EamA"/>
    <property type="match status" value="1"/>
</dbReference>
<evidence type="ECO:0000313" key="9">
    <source>
        <dbReference type="EMBL" id="QDZ16846.1"/>
    </source>
</evidence>
<keyword evidence="3" id="KW-1003">Cell membrane</keyword>
<feature type="transmembrane region" description="Helical" evidence="7">
    <location>
        <begin position="135"/>
        <end position="159"/>
    </location>
</feature>
<accession>A0A5B8M8U7</accession>
<evidence type="ECO:0000256" key="4">
    <source>
        <dbReference type="ARBA" id="ARBA00022692"/>
    </source>
</evidence>
<feature type="transmembrane region" description="Helical" evidence="7">
    <location>
        <begin position="165"/>
        <end position="185"/>
    </location>
</feature>
<dbReference type="SUPFAM" id="SSF103481">
    <property type="entry name" value="Multidrug resistance efflux transporter EmrE"/>
    <property type="match status" value="2"/>
</dbReference>
<dbReference type="PANTHER" id="PTHR42920">
    <property type="entry name" value="OS03G0707200 PROTEIN-RELATED"/>
    <property type="match status" value="1"/>
</dbReference>
<evidence type="ECO:0000256" key="6">
    <source>
        <dbReference type="ARBA" id="ARBA00023136"/>
    </source>
</evidence>
<feature type="transmembrane region" description="Helical" evidence="7">
    <location>
        <begin position="55"/>
        <end position="83"/>
    </location>
</feature>
<evidence type="ECO:0000256" key="2">
    <source>
        <dbReference type="ARBA" id="ARBA00007362"/>
    </source>
</evidence>
<protein>
    <submittedName>
        <fullName evidence="9">EamA family transporter</fullName>
    </submittedName>
</protein>
<proteinExistence type="inferred from homology"/>
<keyword evidence="4 7" id="KW-0812">Transmembrane</keyword>
<keyword evidence="5 7" id="KW-1133">Transmembrane helix</keyword>
<dbReference type="OrthoDB" id="9815120at2"/>
<organism evidence="9 10">
    <name type="scientific">Humibacter ginsenosidimutans</name>
    <dbReference type="NCBI Taxonomy" id="2599293"/>
    <lineage>
        <taxon>Bacteria</taxon>
        <taxon>Bacillati</taxon>
        <taxon>Actinomycetota</taxon>
        <taxon>Actinomycetes</taxon>
        <taxon>Micrococcales</taxon>
        <taxon>Microbacteriaceae</taxon>
        <taxon>Humibacter</taxon>
    </lineage>
</organism>